<organism evidence="2 3">
    <name type="scientific">Streptosporangium fragile</name>
    <dbReference type="NCBI Taxonomy" id="46186"/>
    <lineage>
        <taxon>Bacteria</taxon>
        <taxon>Bacillati</taxon>
        <taxon>Actinomycetota</taxon>
        <taxon>Actinomycetes</taxon>
        <taxon>Streptosporangiales</taxon>
        <taxon>Streptosporangiaceae</taxon>
        <taxon>Streptosporangium</taxon>
    </lineage>
</organism>
<evidence type="ECO:0000313" key="2">
    <source>
        <dbReference type="EMBL" id="GAA2909752.1"/>
    </source>
</evidence>
<feature type="region of interest" description="Disordered" evidence="1">
    <location>
        <begin position="43"/>
        <end position="70"/>
    </location>
</feature>
<proteinExistence type="predicted"/>
<accession>A0ABN3WCC3</accession>
<keyword evidence="3" id="KW-1185">Reference proteome</keyword>
<comment type="caution">
    <text evidence="2">The sequence shown here is derived from an EMBL/GenBank/DDBJ whole genome shotgun (WGS) entry which is preliminary data.</text>
</comment>
<dbReference type="Proteomes" id="UP001500831">
    <property type="component" value="Unassembled WGS sequence"/>
</dbReference>
<name>A0ABN3WCC3_9ACTN</name>
<gene>
    <name evidence="2" type="ORF">GCM10010517_76180</name>
</gene>
<evidence type="ECO:0000256" key="1">
    <source>
        <dbReference type="SAM" id="MobiDB-lite"/>
    </source>
</evidence>
<feature type="region of interest" description="Disordered" evidence="1">
    <location>
        <begin position="1"/>
        <end position="21"/>
    </location>
</feature>
<evidence type="ECO:0000313" key="3">
    <source>
        <dbReference type="Proteomes" id="UP001500831"/>
    </source>
</evidence>
<sequence>MWSTSAAHNAGAATCLSSKASADDKTLQGIHKGFKLLTTPAGIVTRAGRAGPESPRRHVTRRNHGPDRRIHLPTLSTIVPRSGAWSWTHRLLHEKQ</sequence>
<dbReference type="EMBL" id="BAAAVI010000101">
    <property type="protein sequence ID" value="GAA2909752.1"/>
    <property type="molecule type" value="Genomic_DNA"/>
</dbReference>
<reference evidence="2 3" key="1">
    <citation type="journal article" date="2019" name="Int. J. Syst. Evol. Microbiol.">
        <title>The Global Catalogue of Microorganisms (GCM) 10K type strain sequencing project: providing services to taxonomists for standard genome sequencing and annotation.</title>
        <authorList>
            <consortium name="The Broad Institute Genomics Platform"/>
            <consortium name="The Broad Institute Genome Sequencing Center for Infectious Disease"/>
            <person name="Wu L."/>
            <person name="Ma J."/>
        </authorList>
    </citation>
    <scope>NUCLEOTIDE SEQUENCE [LARGE SCALE GENOMIC DNA]</scope>
    <source>
        <strain evidence="2 3">JCM 6242</strain>
    </source>
</reference>
<protein>
    <submittedName>
        <fullName evidence="2">Uncharacterized protein</fullName>
    </submittedName>
</protein>